<feature type="compositionally biased region" description="Basic and acidic residues" evidence="1">
    <location>
        <begin position="477"/>
        <end position="487"/>
    </location>
</feature>
<dbReference type="Proteomes" id="UP000002035">
    <property type="component" value="Unassembled WGS sequence"/>
</dbReference>
<sequence length="1390" mass="151423">MAYNGYGYAHYQHTDARTQNQTPYAPSSQPSKPADGSLQNDHQNYGQRHGGWGGQSVSGAQTSNQQNIRNSYWIPPASNTPSQSTAYQQQVSYRMSDTEQATSSTRRYNSQPQPQHRTGTHGMSGYKAESTSTISARQSMATSGTHYTTNSPQEQTGVTAASHNYRSNTPSHQPDYMQSSRTVAATAMTALSSASQHTYNYIQNTPATTSNTNQISNPSQYNISTSGTTGSQLGANTVNSPNTFYQRQTSDSGQSLDVRGTASNILRQTSKASDISPPSVTSSAEPSPQLQSRAHQMQPTTSRSPSLLHTNRAGSGSQILPAAQRYSVSGVASDDAQPSPTLDQNTFSQPTATTSTEAVAAPQSSLPRFVDPTSVYNPYPYYRQLRASGVAITTQSTVEQSLTSATSGSDALQTVAQEDSTQSPAPDVPEPETDTMISTTNTSDVPMAKEPRKGAPKDALKHSPKKVRKTASQKQKSKAESTPKPRTAEPQTSLITHTQTNEKEDTASQMQKMLDEMRMKDPELFKSILAANMSKPENREQDIQHTPTNDTRAAPVKVLSSVTATTTLAEPSPPRILNNSTPSRKAHSKHTPGKAIFLISTPAQMGVAPSAKNHVLIENPEVEQRLPETAPVAVNPSTPDDGDIHSRRQITKTSLIDGLPDLGKFPALRRRKKPKASLPAGGPYQDFNTTLHLDDERNAPDQTGQPVPCPQIATSIPQQYASLSIEEQRLRLLETFNKTGHAELPNTSNIPLSTTNIVPPSQINNASDALTAPSPPPQHPVEEGKDKEDRTASIWPEHKRRVLAESACEYIATFPGNGSITPDFVSSLIDQNPSYVQLCNMLEGHGYTINKVHFAKHLLQAFPDLGESSGKTTQAMPQSTVQAPQPNVLVSSFVSPSPPPATLTQSSPKGVMPQIGIPPVQSGSALPLSREEQRQKSLNLLHLSRRRKIASQRHNSISTSPAPQSREPLPNSKEAMARKRTFAEIIDLSQALSDEESEDEEAGQSHQVETVSEEPMDTSLDGPVEIPNTTIPIQPPALESLAQSPPTGHDITQTAQTQSVRSREPPLVAQPSPTEPIRITKSKHSVTSHLNGTKESLRRYNGIVKPMDKAKALKRSYYDPRTIARDILIAAGRHPTERPLNQHLLKLKEKFQYIDYSSDLETFRWDLVDPGGPPPPKIAPEPLITRPKFNPRDNLQSSRDGASSTRLASFNLAPSQVENFQTVSADSFSWPMAPTQARSSFASPLPTRLGPRRTGRSPSAKNKPKPVASLAKNVEIVIPTVTSQKPSNKYQIYECRFDDCGAKLHNFEIFRKHVLKLHGRPEEDQAVCMWAGCASLVQSGQTEQRTFSPESLREHLDSVHLSPLAWKLGDGPKSVSSGETGKFHLPIFIS</sequence>
<feature type="compositionally biased region" description="Polar residues" evidence="1">
    <location>
        <begin position="952"/>
        <end position="963"/>
    </location>
</feature>
<feature type="compositionally biased region" description="Polar residues" evidence="1">
    <location>
        <begin position="745"/>
        <end position="768"/>
    </location>
</feature>
<feature type="region of interest" description="Disordered" evidence="1">
    <location>
        <begin position="205"/>
        <end position="314"/>
    </location>
</feature>
<feature type="domain" description="C2H2-type" evidence="2">
    <location>
        <begin position="1295"/>
        <end position="1318"/>
    </location>
</feature>
<feature type="compositionally biased region" description="Basic and acidic residues" evidence="1">
    <location>
        <begin position="447"/>
        <end position="461"/>
    </location>
</feature>
<evidence type="ECO:0000259" key="2">
    <source>
        <dbReference type="PROSITE" id="PS00028"/>
    </source>
</evidence>
<dbReference type="RefSeq" id="XP_002847447.1">
    <property type="nucleotide sequence ID" value="XM_002847401.1"/>
</dbReference>
<feature type="compositionally biased region" description="Basic and acidic residues" evidence="1">
    <location>
        <begin position="780"/>
        <end position="791"/>
    </location>
</feature>
<dbReference type="eggNOG" id="ENOG502S4ZA">
    <property type="taxonomic scope" value="Eukaryota"/>
</dbReference>
<gene>
    <name evidence="3" type="ORF">MCYG_02953</name>
</gene>
<feature type="compositionally biased region" description="Polar residues" evidence="1">
    <location>
        <begin position="1041"/>
        <end position="1060"/>
    </location>
</feature>
<feature type="region of interest" description="Disordered" evidence="1">
    <location>
        <begin position="741"/>
        <end position="791"/>
    </location>
</feature>
<evidence type="ECO:0000256" key="1">
    <source>
        <dbReference type="SAM" id="MobiDB-lite"/>
    </source>
</evidence>
<feature type="region of interest" description="Disordered" evidence="1">
    <location>
        <begin position="991"/>
        <end position="1018"/>
    </location>
</feature>
<proteinExistence type="predicted"/>
<keyword evidence="4" id="KW-1185">Reference proteome</keyword>
<dbReference type="HOGENOM" id="CLU_254978_0_0_1"/>
<feature type="region of interest" description="Disordered" evidence="1">
    <location>
        <begin position="1171"/>
        <end position="1203"/>
    </location>
</feature>
<evidence type="ECO:0000313" key="3">
    <source>
        <dbReference type="EMBL" id="EEQ30134.1"/>
    </source>
</evidence>
<feature type="compositionally biased region" description="Polar residues" evidence="1">
    <location>
        <begin position="402"/>
        <end position="424"/>
    </location>
</feature>
<dbReference type="OMA" id="QSYKCKW"/>
<feature type="compositionally biased region" description="Polar residues" evidence="1">
    <location>
        <begin position="1193"/>
        <end position="1203"/>
    </location>
</feature>
<feature type="region of interest" description="Disordered" evidence="1">
    <location>
        <begin position="327"/>
        <end position="369"/>
    </location>
</feature>
<feature type="compositionally biased region" description="Polar residues" evidence="1">
    <location>
        <begin position="77"/>
        <end position="117"/>
    </location>
</feature>
<feature type="compositionally biased region" description="Polar residues" evidence="1">
    <location>
        <begin position="129"/>
        <end position="176"/>
    </location>
</feature>
<name>C5FKB2_ARTOC</name>
<dbReference type="EMBL" id="DS995703">
    <property type="protein sequence ID" value="EEQ30134.1"/>
    <property type="molecule type" value="Genomic_DNA"/>
</dbReference>
<accession>C5FKB2</accession>
<feature type="compositionally biased region" description="Polar residues" evidence="1">
    <location>
        <begin position="336"/>
        <end position="366"/>
    </location>
</feature>
<dbReference type="PROSITE" id="PS00028">
    <property type="entry name" value="ZINC_FINGER_C2H2_1"/>
    <property type="match status" value="1"/>
</dbReference>
<feature type="region of interest" description="Disordered" evidence="1">
    <location>
        <begin position="1"/>
        <end position="176"/>
    </location>
</feature>
<feature type="region of interest" description="Disordered" evidence="1">
    <location>
        <begin position="672"/>
        <end position="711"/>
    </location>
</feature>
<feature type="compositionally biased region" description="Polar residues" evidence="1">
    <location>
        <begin position="57"/>
        <end position="70"/>
    </location>
</feature>
<dbReference type="STRING" id="554155.C5FKB2"/>
<feature type="compositionally biased region" description="Basic residues" evidence="1">
    <location>
        <begin position="462"/>
        <end position="471"/>
    </location>
</feature>
<feature type="compositionally biased region" description="Polar residues" evidence="1">
    <location>
        <begin position="489"/>
        <end position="499"/>
    </location>
</feature>
<dbReference type="OrthoDB" id="4173589at2759"/>
<dbReference type="InterPro" id="IPR013087">
    <property type="entry name" value="Znf_C2H2_type"/>
</dbReference>
<dbReference type="VEuPathDB" id="FungiDB:MCYG_02953"/>
<feature type="region of interest" description="Disordered" evidence="1">
    <location>
        <begin position="889"/>
        <end position="972"/>
    </location>
</feature>
<organism evidence="3 4">
    <name type="scientific">Arthroderma otae (strain ATCC MYA-4605 / CBS 113480)</name>
    <name type="common">Microsporum canis</name>
    <dbReference type="NCBI Taxonomy" id="554155"/>
    <lineage>
        <taxon>Eukaryota</taxon>
        <taxon>Fungi</taxon>
        <taxon>Dikarya</taxon>
        <taxon>Ascomycota</taxon>
        <taxon>Pezizomycotina</taxon>
        <taxon>Eurotiomycetes</taxon>
        <taxon>Eurotiomycetidae</taxon>
        <taxon>Onygenales</taxon>
        <taxon>Arthrodermataceae</taxon>
        <taxon>Microsporum</taxon>
    </lineage>
</organism>
<feature type="region of interest" description="Disordered" evidence="1">
    <location>
        <begin position="402"/>
        <end position="510"/>
    </location>
</feature>
<evidence type="ECO:0000313" key="4">
    <source>
        <dbReference type="Proteomes" id="UP000002035"/>
    </source>
</evidence>
<dbReference type="GeneID" id="9224893"/>
<feature type="region of interest" description="Disordered" evidence="1">
    <location>
        <begin position="569"/>
        <end position="590"/>
    </location>
</feature>
<protein>
    <recommendedName>
        <fullName evidence="2">C2H2-type domain-containing protein</fullName>
    </recommendedName>
</protein>
<feature type="compositionally biased region" description="Polar residues" evidence="1">
    <location>
        <begin position="435"/>
        <end position="444"/>
    </location>
</feature>
<feature type="region of interest" description="Disordered" evidence="1">
    <location>
        <begin position="1038"/>
        <end position="1074"/>
    </location>
</feature>
<feature type="compositionally biased region" description="Polar residues" evidence="1">
    <location>
        <begin position="17"/>
        <end position="46"/>
    </location>
</feature>
<feature type="region of interest" description="Disordered" evidence="1">
    <location>
        <begin position="1237"/>
        <end position="1266"/>
    </location>
</feature>
<feature type="compositionally biased region" description="Acidic residues" evidence="1">
    <location>
        <begin position="993"/>
        <end position="1002"/>
    </location>
</feature>
<reference evidence="4" key="1">
    <citation type="journal article" date="2012" name="MBio">
        <title>Comparative genome analysis of Trichophyton rubrum and related dermatophytes reveals candidate genes involved in infection.</title>
        <authorList>
            <person name="Martinez D.A."/>
            <person name="Oliver B.G."/>
            <person name="Graeser Y."/>
            <person name="Goldberg J.M."/>
            <person name="Li W."/>
            <person name="Martinez-Rossi N.M."/>
            <person name="Monod M."/>
            <person name="Shelest E."/>
            <person name="Barton R.C."/>
            <person name="Birch E."/>
            <person name="Brakhage A.A."/>
            <person name="Chen Z."/>
            <person name="Gurr S.J."/>
            <person name="Heiman D."/>
            <person name="Heitman J."/>
            <person name="Kosti I."/>
            <person name="Rossi A."/>
            <person name="Saif S."/>
            <person name="Samalova M."/>
            <person name="Saunders C.W."/>
            <person name="Shea T."/>
            <person name="Summerbell R.C."/>
            <person name="Xu J."/>
            <person name="Young S."/>
            <person name="Zeng Q."/>
            <person name="Birren B.W."/>
            <person name="Cuomo C.A."/>
            <person name="White T.C."/>
        </authorList>
    </citation>
    <scope>NUCLEOTIDE SEQUENCE [LARGE SCALE GENOMIC DNA]</scope>
    <source>
        <strain evidence="4">ATCC MYA-4605 / CBS 113480</strain>
    </source>
</reference>